<reference evidence="2 3" key="1">
    <citation type="submission" date="2012-02" db="EMBL/GenBank/DDBJ databases">
        <title>Improved High-Quality Draft Sequence of Rhizobium leguminosarum bv. trifolii WSM2297.</title>
        <authorList>
            <consortium name="US DOE Joint Genome Institute"/>
            <person name="Lucas S."/>
            <person name="Han J."/>
            <person name="Lapidus A."/>
            <person name="Cheng J.-F."/>
            <person name="Goodwin L."/>
            <person name="Pitluck S."/>
            <person name="Peters L."/>
            <person name="Ovchinnikova G."/>
            <person name="Zhang X."/>
            <person name="Detter J.C."/>
            <person name="Han C."/>
            <person name="Tapia R."/>
            <person name="Land M."/>
            <person name="Hauser L."/>
            <person name="Kyrpides N."/>
            <person name="Ivanova N."/>
            <person name="Pagani I."/>
            <person name="Brau L."/>
            <person name="Yates R."/>
            <person name="O'Hara G."/>
            <person name="Rui T."/>
            <person name="Howieson J."/>
            <person name="Reeve W."/>
            <person name="Woyke T."/>
        </authorList>
    </citation>
    <scope>NUCLEOTIDE SEQUENCE [LARGE SCALE GENOMIC DNA]</scope>
    <source>
        <strain evidence="2 3">WSM2297</strain>
    </source>
</reference>
<feature type="transmembrane region" description="Helical" evidence="1">
    <location>
        <begin position="459"/>
        <end position="479"/>
    </location>
</feature>
<feature type="transmembrane region" description="Helical" evidence="1">
    <location>
        <begin position="429"/>
        <end position="453"/>
    </location>
</feature>
<proteinExistence type="predicted"/>
<keyword evidence="1" id="KW-1133">Transmembrane helix</keyword>
<dbReference type="RefSeq" id="WP_003580679.1">
    <property type="nucleotide sequence ID" value="NZ_JH719395.1"/>
</dbReference>
<gene>
    <name evidence="2" type="ORF">Rleg4DRAFT_1802</name>
</gene>
<dbReference type="HOGENOM" id="CLU_517655_0_0_5"/>
<dbReference type="EMBL" id="JH719395">
    <property type="protein sequence ID" value="EJC80188.1"/>
    <property type="molecule type" value="Genomic_DNA"/>
</dbReference>
<keyword evidence="1" id="KW-0812">Transmembrane</keyword>
<name>J0W4W1_RHILT</name>
<evidence type="ECO:0000313" key="2">
    <source>
        <dbReference type="EMBL" id="EJC80188.1"/>
    </source>
</evidence>
<protein>
    <submittedName>
        <fullName evidence="2">Uncharacterized protein</fullName>
    </submittedName>
</protein>
<keyword evidence="1" id="KW-0472">Membrane</keyword>
<accession>J0W4W1</accession>
<feature type="transmembrane region" description="Helical" evidence="1">
    <location>
        <begin position="505"/>
        <end position="525"/>
    </location>
</feature>
<dbReference type="AlphaFoldDB" id="J0W4W1"/>
<organism evidence="2 3">
    <name type="scientific">Rhizobium leguminosarum bv. trifolii WSM2297</name>
    <dbReference type="NCBI Taxonomy" id="754762"/>
    <lineage>
        <taxon>Bacteria</taxon>
        <taxon>Pseudomonadati</taxon>
        <taxon>Pseudomonadota</taxon>
        <taxon>Alphaproteobacteria</taxon>
        <taxon>Hyphomicrobiales</taxon>
        <taxon>Rhizobiaceae</taxon>
        <taxon>Rhizobium/Agrobacterium group</taxon>
        <taxon>Rhizobium</taxon>
    </lineage>
</organism>
<sequence>MDQTVAKISSPALKVFDEELKTALAPIAMFAGLETLPLVVKSPELKRSTAAVNIEFLVTTDFRTQRFAGHPANASHIPIVNNPQALVKEKADARFREALDTSSLRGVLREGVVGNGAQIVCDEAYALSQSNCGCGDGTVDCRGCNTTGRMTCKNCEFSFSAGAGKVTCYGCHGQKGSRDVDGKWFNCGKCGGHGTTWCGWCGGTEQRTCDSCGGHGVHTCKTCAGNGFFTDAYFFKMEMTPVIGSVATKLPPHAAECVKEWIASGLKAHAADKTNPVLPWSDFQTTKASYSGWKDGVYRATLPISCEITHADLEAEYSGSPSAVSYVRIHEPRFTFPNFLDYELLRIAAKTDRLAAGRPSAFLREISNVKGLTGGLRDFVSTNSWREYWVDETAAKMKGAVSIKCLDRIARDYQKSLLRFESKAVAQSLFTMTPLVSAFAAVLWYFGMFAWLMDFTRDTRVVLFFLTGLFFAVVMNYAVRYSTRRKVEQEVNGISSLTLGMPGRLGCFAVGLLIAHVGLWTSAVYQ</sequence>
<evidence type="ECO:0000313" key="3">
    <source>
        <dbReference type="Proteomes" id="UP000005732"/>
    </source>
</evidence>
<evidence type="ECO:0000256" key="1">
    <source>
        <dbReference type="SAM" id="Phobius"/>
    </source>
</evidence>
<dbReference type="Proteomes" id="UP000005732">
    <property type="component" value="Unassembled WGS sequence"/>
</dbReference>